<reference evidence="9 10" key="1">
    <citation type="submission" date="2020-02" db="EMBL/GenBank/DDBJ databases">
        <authorList>
            <person name="Ferguson B K."/>
        </authorList>
    </citation>
    <scope>NUCLEOTIDE SEQUENCE [LARGE SCALE GENOMIC DNA]</scope>
</reference>
<feature type="compositionally biased region" description="Low complexity" evidence="7">
    <location>
        <begin position="721"/>
        <end position="734"/>
    </location>
</feature>
<proteinExistence type="predicted"/>
<feature type="region of interest" description="Disordered" evidence="7">
    <location>
        <begin position="715"/>
        <end position="754"/>
    </location>
</feature>
<keyword evidence="3 6" id="KW-0238">DNA-binding</keyword>
<dbReference type="AlphaFoldDB" id="A0A6H5HRI9"/>
<keyword evidence="1" id="KW-0597">Phosphoprotein</keyword>
<feature type="compositionally biased region" description="Polar residues" evidence="7">
    <location>
        <begin position="297"/>
        <end position="306"/>
    </location>
</feature>
<dbReference type="InterPro" id="IPR032147">
    <property type="entry name" value="Cic_dom"/>
</dbReference>
<dbReference type="Pfam" id="PF00505">
    <property type="entry name" value="HMG_box"/>
    <property type="match status" value="1"/>
</dbReference>
<keyword evidence="4" id="KW-0804">Transcription</keyword>
<feature type="region of interest" description="Disordered" evidence="7">
    <location>
        <begin position="387"/>
        <end position="425"/>
    </location>
</feature>
<feature type="region of interest" description="Disordered" evidence="7">
    <location>
        <begin position="295"/>
        <end position="328"/>
    </location>
</feature>
<feature type="compositionally biased region" description="Polar residues" evidence="7">
    <location>
        <begin position="616"/>
        <end position="627"/>
    </location>
</feature>
<feature type="compositionally biased region" description="Pro residues" evidence="7">
    <location>
        <begin position="538"/>
        <end position="549"/>
    </location>
</feature>
<feature type="compositionally biased region" description="Low complexity" evidence="7">
    <location>
        <begin position="588"/>
        <end position="609"/>
    </location>
</feature>
<evidence type="ECO:0000256" key="2">
    <source>
        <dbReference type="ARBA" id="ARBA00023015"/>
    </source>
</evidence>
<keyword evidence="10" id="KW-1185">Reference proteome</keyword>
<dbReference type="Pfam" id="PF16090">
    <property type="entry name" value="DUF4819"/>
    <property type="match status" value="1"/>
</dbReference>
<feature type="region of interest" description="Disordered" evidence="7">
    <location>
        <begin position="848"/>
        <end position="874"/>
    </location>
</feature>
<dbReference type="OrthoDB" id="10051111at2759"/>
<feature type="compositionally biased region" description="Polar residues" evidence="7">
    <location>
        <begin position="1037"/>
        <end position="1048"/>
    </location>
</feature>
<evidence type="ECO:0000256" key="4">
    <source>
        <dbReference type="ARBA" id="ARBA00023163"/>
    </source>
</evidence>
<dbReference type="InterPro" id="IPR052412">
    <property type="entry name" value="CC-Dev_Transcription_Reg"/>
</dbReference>
<evidence type="ECO:0000313" key="9">
    <source>
        <dbReference type="EMBL" id="CAB0020373.1"/>
    </source>
</evidence>
<evidence type="ECO:0000259" key="8">
    <source>
        <dbReference type="PROSITE" id="PS50118"/>
    </source>
</evidence>
<dbReference type="EMBL" id="CADCXU010035279">
    <property type="protein sequence ID" value="CAB0020373.1"/>
    <property type="molecule type" value="Genomic_DNA"/>
</dbReference>
<evidence type="ECO:0000256" key="7">
    <source>
        <dbReference type="SAM" id="MobiDB-lite"/>
    </source>
</evidence>
<evidence type="ECO:0000256" key="1">
    <source>
        <dbReference type="ARBA" id="ARBA00022553"/>
    </source>
</evidence>
<dbReference type="InterPro" id="IPR009071">
    <property type="entry name" value="HMG_box_dom"/>
</dbReference>
<feature type="domain" description="HMG box" evidence="8">
    <location>
        <begin position="637"/>
        <end position="692"/>
    </location>
</feature>
<dbReference type="GO" id="GO:0005634">
    <property type="term" value="C:nucleus"/>
    <property type="evidence" value="ECO:0007669"/>
    <property type="project" value="UniProtKB-UniRule"/>
</dbReference>
<dbReference type="PANTHER" id="PTHR13059">
    <property type="entry name" value="HMG-BOX TRANSCRIPTION FACTOR BBX"/>
    <property type="match status" value="1"/>
</dbReference>
<dbReference type="GO" id="GO:0000977">
    <property type="term" value="F:RNA polymerase II transcription regulatory region sequence-specific DNA binding"/>
    <property type="evidence" value="ECO:0007669"/>
    <property type="project" value="TreeGrafter"/>
</dbReference>
<evidence type="ECO:0000256" key="3">
    <source>
        <dbReference type="ARBA" id="ARBA00023125"/>
    </source>
</evidence>
<dbReference type="Proteomes" id="UP000479000">
    <property type="component" value="Unassembled WGS sequence"/>
</dbReference>
<keyword evidence="2" id="KW-0805">Transcription regulation</keyword>
<dbReference type="SMART" id="SM00398">
    <property type="entry name" value="HMG"/>
    <property type="match status" value="1"/>
</dbReference>
<feature type="DNA-binding region" description="HMG box" evidence="6">
    <location>
        <begin position="637"/>
        <end position="692"/>
    </location>
</feature>
<dbReference type="SUPFAM" id="SSF47095">
    <property type="entry name" value="HMG-box"/>
    <property type="match status" value="1"/>
</dbReference>
<dbReference type="GO" id="GO:0000981">
    <property type="term" value="F:DNA-binding transcription factor activity, RNA polymerase II-specific"/>
    <property type="evidence" value="ECO:0007669"/>
    <property type="project" value="TreeGrafter"/>
</dbReference>
<gene>
    <name evidence="9" type="ORF">NTEN_LOCUS23961</name>
</gene>
<protein>
    <recommendedName>
        <fullName evidence="8">HMG box domain-containing protein</fullName>
    </recommendedName>
</protein>
<evidence type="ECO:0000313" key="10">
    <source>
        <dbReference type="Proteomes" id="UP000479000"/>
    </source>
</evidence>
<feature type="region of interest" description="Disordered" evidence="7">
    <location>
        <begin position="536"/>
        <end position="636"/>
    </location>
</feature>
<sequence>MLSYLTMLDKREIKDFADGAYADGSGAARSTNIIVTSGANSSDVANSVKKLPKKRKFVPSDDDVDKAPDAMSQPPQVAAVDYSCLSAAYKVGRGPDVSPHYEQQIVVKTEEVARLEPDDVGLTRRLSGGRNVDVDLREWVDSHVLAKREHVYLPGVIRRAGANGEVWVEFDAYGEKGKLVIFTDVLNSGKYDVISDASPSANQVSLGARVAVRAPSEPSGGSQTRIYLEGVVYKTLSAPTRFVVRLISTVGGSETVVKRADLRLLQPPWWEELEDADECTASPVPAVTVSAPAVNGYPSSSAQGSNGHMGHVGHLAHHPPHASASSGEPIGYYHHHRILVLHSCISLQIKRCFSTTAFGHAKQHDFDSIEQHEQRGFTPASLRRFRRKRRRPSTGRHTVPDRCRSQAATPHKYKKGDVVTTPSGIRKKFNGKQWRRLCSKDGCSKESQRRGYCSRHLSLKGSTLRPQPAFLRSATPAYSPTNQNISPSLPAQSPVTVGPRQNVFLPIPSMQHGHPQPSPIQPHFMVGTYQQHVIRSPLTPPLLSPPLSAPPISAVETPHQMEDDDDDVFETVPRPLSPQLPSNDMSQSNVNHSVNLANNNNNVNNSNSNAGKRRTQSLSSLQNSKEPQSPLKAKDRIRRPMNAFMIFSKRHRALVHQRHPNQDNRTVSKILGEWWYALGPEEKQRYHELASEVICTDEPELDLKCKEKVETSDCEMPQQTSFNSSARSSPPNSADITCRPKPIKARLGSTGMDPTTKMPTTPGEAPMPFPYHSPVNPTGVSAFQPTGGGAFKSMPVSPKVIKSENSFHSPASGGSASWCTTPTSKESDWNKPEQCSVLKTGHHVFQSAPTSQASVLHQAKTPSTPTSQPLKAQPSQLRVSVAPPNLKPSVTYAQTQPVTLAFVNVGGTENFTNILLKNTPTSSNEPFKYVLQGAKICQYVSHPAVVTVSEASGIEIIPTSASSSVGSSGHFAGESNSSDKQLEEKPLESVPESPSGKKSFFKKNVEDGMDRRTVNPRERIGVRAGAPRSRHDERTDVVQQLHPSTTQR</sequence>
<feature type="compositionally biased region" description="Low complexity" evidence="7">
    <location>
        <begin position="960"/>
        <end position="969"/>
    </location>
</feature>
<dbReference type="Gene3D" id="1.10.30.10">
    <property type="entry name" value="High mobility group box domain"/>
    <property type="match status" value="1"/>
</dbReference>
<accession>A0A6H5HRI9</accession>
<feature type="compositionally biased region" description="Polar residues" evidence="7">
    <location>
        <begin position="805"/>
        <end position="824"/>
    </location>
</feature>
<feature type="region of interest" description="Disordered" evidence="7">
    <location>
        <begin position="960"/>
        <end position="1048"/>
    </location>
</feature>
<feature type="compositionally biased region" description="Basic and acidic residues" evidence="7">
    <location>
        <begin position="1003"/>
        <end position="1021"/>
    </location>
</feature>
<feature type="region of interest" description="Disordered" evidence="7">
    <location>
        <begin position="805"/>
        <end position="825"/>
    </location>
</feature>
<dbReference type="PANTHER" id="PTHR13059:SF13">
    <property type="entry name" value="PROTEIN CAPICUA HOMOLOG"/>
    <property type="match status" value="1"/>
</dbReference>
<dbReference type="InterPro" id="IPR036910">
    <property type="entry name" value="HMG_box_dom_sf"/>
</dbReference>
<keyword evidence="5 6" id="KW-0539">Nucleus</keyword>
<dbReference type="FunFam" id="1.10.30.10:FF:000075">
    <property type="entry name" value="Capicua transcriptional repressor a"/>
    <property type="match status" value="1"/>
</dbReference>
<evidence type="ECO:0000256" key="6">
    <source>
        <dbReference type="PROSITE-ProRule" id="PRU00267"/>
    </source>
</evidence>
<name>A0A6H5HRI9_9HEMI</name>
<evidence type="ECO:0000256" key="5">
    <source>
        <dbReference type="ARBA" id="ARBA00023242"/>
    </source>
</evidence>
<dbReference type="PROSITE" id="PS50118">
    <property type="entry name" value="HMG_BOX_2"/>
    <property type="match status" value="1"/>
</dbReference>
<organism evidence="9 10">
    <name type="scientific">Nesidiocoris tenuis</name>
    <dbReference type="NCBI Taxonomy" id="355587"/>
    <lineage>
        <taxon>Eukaryota</taxon>
        <taxon>Metazoa</taxon>
        <taxon>Ecdysozoa</taxon>
        <taxon>Arthropoda</taxon>
        <taxon>Hexapoda</taxon>
        <taxon>Insecta</taxon>
        <taxon>Pterygota</taxon>
        <taxon>Neoptera</taxon>
        <taxon>Paraneoptera</taxon>
        <taxon>Hemiptera</taxon>
        <taxon>Heteroptera</taxon>
        <taxon>Panheteroptera</taxon>
        <taxon>Cimicomorpha</taxon>
        <taxon>Miridae</taxon>
        <taxon>Dicyphina</taxon>
        <taxon>Nesidiocoris</taxon>
    </lineage>
</organism>